<evidence type="ECO:0000256" key="1">
    <source>
        <dbReference type="SAM" id="MobiDB-lite"/>
    </source>
</evidence>
<protein>
    <submittedName>
        <fullName evidence="2">Uncharacterized protein</fullName>
    </submittedName>
</protein>
<evidence type="ECO:0000313" key="2">
    <source>
        <dbReference type="EMBL" id="TGO04126.1"/>
    </source>
</evidence>
<dbReference type="AlphaFoldDB" id="A0A4Z1DX17"/>
<accession>A0A4Z1DX17</accession>
<proteinExistence type="predicted"/>
<evidence type="ECO:0000313" key="3">
    <source>
        <dbReference type="Proteomes" id="UP000297318"/>
    </source>
</evidence>
<name>A0A4Z1DX17_9MICO</name>
<keyword evidence="3" id="KW-1185">Reference proteome</keyword>
<organism evidence="2 3">
    <name type="scientific">Serinibacter arcticus</name>
    <dbReference type="NCBI Taxonomy" id="1655435"/>
    <lineage>
        <taxon>Bacteria</taxon>
        <taxon>Bacillati</taxon>
        <taxon>Actinomycetota</taxon>
        <taxon>Actinomycetes</taxon>
        <taxon>Micrococcales</taxon>
        <taxon>Beutenbergiaceae</taxon>
        <taxon>Serinibacter</taxon>
    </lineage>
</organism>
<dbReference type="EMBL" id="RHPJ01000004">
    <property type="protein sequence ID" value="TGO04126.1"/>
    <property type="molecule type" value="Genomic_DNA"/>
</dbReference>
<sequence length="71" mass="7213">MLRSSGHAGTHLIGGGGAAGAPAPVSCGGPGGPPVEPRGVRRRPDVARCHRTRRRPGGRRDACKVTPARLA</sequence>
<dbReference type="Proteomes" id="UP000297318">
    <property type="component" value="Unassembled WGS sequence"/>
</dbReference>
<feature type="compositionally biased region" description="Basic and acidic residues" evidence="1">
    <location>
        <begin position="38"/>
        <end position="48"/>
    </location>
</feature>
<gene>
    <name evidence="2" type="ORF">SERN_2717</name>
</gene>
<feature type="region of interest" description="Disordered" evidence="1">
    <location>
        <begin position="1"/>
        <end position="71"/>
    </location>
</feature>
<reference evidence="2 3" key="1">
    <citation type="submission" date="2018-11" db="EMBL/GenBank/DDBJ databases">
        <title>Complete genome sequencing of the Actinobacteria Serinibacter sp. K3-2.</title>
        <authorList>
            <person name="Rakitin A.L."/>
            <person name="Beletsky A.V."/>
            <person name="Mardanov A.V."/>
            <person name="Ravin N.V."/>
            <person name="Gromova A.S."/>
            <person name="Filippova S.N."/>
            <person name="Gal'Chenko V.F."/>
        </authorList>
    </citation>
    <scope>NUCLEOTIDE SEQUENCE [LARGE SCALE GENOMIC DNA]</scope>
    <source>
        <strain evidence="2 3">K3-2</strain>
    </source>
</reference>
<comment type="caution">
    <text evidence="2">The sequence shown here is derived from an EMBL/GenBank/DDBJ whole genome shotgun (WGS) entry which is preliminary data.</text>
</comment>